<proteinExistence type="predicted"/>
<evidence type="ECO:0000256" key="2">
    <source>
        <dbReference type="SAM" id="MobiDB-lite"/>
    </source>
</evidence>
<evidence type="ECO:0000313" key="3">
    <source>
        <dbReference type="EMBL" id="SMG50551.1"/>
    </source>
</evidence>
<evidence type="ECO:0000256" key="1">
    <source>
        <dbReference type="SAM" id="Coils"/>
    </source>
</evidence>
<name>A0A1X7L9P9_9BACL</name>
<gene>
    <name evidence="3" type="ORF">SAMN06295960_3136</name>
</gene>
<accession>A0A1X7L9P9</accession>
<protein>
    <recommendedName>
        <fullName evidence="5">Zinc ribbon domain-containing protein</fullName>
    </recommendedName>
</protein>
<feature type="region of interest" description="Disordered" evidence="2">
    <location>
        <begin position="198"/>
        <end position="229"/>
    </location>
</feature>
<organism evidence="3 4">
    <name type="scientific">Paenibacillus aquistagni</name>
    <dbReference type="NCBI Taxonomy" id="1852522"/>
    <lineage>
        <taxon>Bacteria</taxon>
        <taxon>Bacillati</taxon>
        <taxon>Bacillota</taxon>
        <taxon>Bacilli</taxon>
        <taxon>Bacillales</taxon>
        <taxon>Paenibacillaceae</taxon>
        <taxon>Paenibacillus</taxon>
    </lineage>
</organism>
<evidence type="ECO:0000313" key="4">
    <source>
        <dbReference type="Proteomes" id="UP000193834"/>
    </source>
</evidence>
<dbReference type="OrthoDB" id="2066200at2"/>
<sequence>MNRFLDKVKQGASKASEKAQLVVELNRIQSQIDSRRKEWEQHAYEIGCMAFDAYKDQKMDTLREQMSELASANIRLEEEIEALEWKRCELRHEKRCDECGEISAWTSNFCANCGAKLPDAPASIRQTDLSTTKSEVKRKPSHDGYITLNPVQQSNVMKPSELKLNVQDSYADHEEHAASSEVYEQQAALSEEDMYFPPRAARTSSYQAEDSREEARYASSSIPPDQKPCAGCGSLAPLDAKWCERCGAPFI</sequence>
<keyword evidence="1" id="KW-0175">Coiled coil</keyword>
<evidence type="ECO:0008006" key="5">
    <source>
        <dbReference type="Google" id="ProtNLM"/>
    </source>
</evidence>
<feature type="coiled-coil region" evidence="1">
    <location>
        <begin position="59"/>
        <end position="86"/>
    </location>
</feature>
<reference evidence="3 4" key="1">
    <citation type="submission" date="2017-04" db="EMBL/GenBank/DDBJ databases">
        <authorList>
            <person name="Afonso C.L."/>
            <person name="Miller P.J."/>
            <person name="Scott M.A."/>
            <person name="Spackman E."/>
            <person name="Goraichik I."/>
            <person name="Dimitrov K.M."/>
            <person name="Suarez D.L."/>
            <person name="Swayne D.E."/>
        </authorList>
    </citation>
    <scope>NUCLEOTIDE SEQUENCE [LARGE SCALE GENOMIC DNA]</scope>
    <source>
        <strain evidence="3 4">11</strain>
    </source>
</reference>
<dbReference type="Proteomes" id="UP000193834">
    <property type="component" value="Unassembled WGS sequence"/>
</dbReference>
<dbReference type="AlphaFoldDB" id="A0A1X7L9P9"/>
<keyword evidence="4" id="KW-1185">Reference proteome</keyword>
<dbReference type="RefSeq" id="WP_085495579.1">
    <property type="nucleotide sequence ID" value="NZ_FXAZ01000004.1"/>
</dbReference>
<dbReference type="EMBL" id="FXAZ01000004">
    <property type="protein sequence ID" value="SMG50551.1"/>
    <property type="molecule type" value="Genomic_DNA"/>
</dbReference>